<dbReference type="InParanoid" id="A0A7M7QT11"/>
<dbReference type="KEGG" id="nvi:100118105"/>
<dbReference type="SMART" id="SM00180">
    <property type="entry name" value="EGF_Lam"/>
    <property type="match status" value="17"/>
</dbReference>
<dbReference type="InterPro" id="IPR000034">
    <property type="entry name" value="Laminin_IV"/>
</dbReference>
<feature type="disulfide bond" evidence="13">
    <location>
        <begin position="1018"/>
        <end position="1030"/>
    </location>
</feature>
<protein>
    <recommendedName>
        <fullName evidence="23">Laminin subunit alpha-2</fullName>
    </recommendedName>
</protein>
<dbReference type="FunFam" id="2.10.25.10:FF:000082">
    <property type="entry name" value="Laminin subunit alpha 1"/>
    <property type="match status" value="1"/>
</dbReference>
<evidence type="ECO:0000259" key="20">
    <source>
        <dbReference type="PROSITE" id="PS51117"/>
    </source>
</evidence>
<dbReference type="PANTHER" id="PTHR10574">
    <property type="entry name" value="NETRIN/LAMININ-RELATED"/>
    <property type="match status" value="1"/>
</dbReference>
<feature type="disulfide bond" evidence="13">
    <location>
        <begin position="1020"/>
        <end position="1037"/>
    </location>
</feature>
<dbReference type="PROSITE" id="PS01248">
    <property type="entry name" value="EGF_LAM_1"/>
    <property type="match status" value="5"/>
</dbReference>
<feature type="disulfide bond" evidence="13">
    <location>
        <begin position="1164"/>
        <end position="1181"/>
    </location>
</feature>
<feature type="domain" description="Laminin EGF-like" evidence="18">
    <location>
        <begin position="767"/>
        <end position="816"/>
    </location>
</feature>
<dbReference type="Gene3D" id="2.10.25.10">
    <property type="entry name" value="Laminin"/>
    <property type="match status" value="16"/>
</dbReference>
<dbReference type="InterPro" id="IPR001791">
    <property type="entry name" value="Laminin_G"/>
</dbReference>
<dbReference type="GO" id="GO:0009887">
    <property type="term" value="P:animal organ morphogenesis"/>
    <property type="evidence" value="ECO:0007669"/>
    <property type="project" value="TreeGrafter"/>
</dbReference>
<evidence type="ECO:0008006" key="23">
    <source>
        <dbReference type="Google" id="ProtNLM"/>
    </source>
</evidence>
<evidence type="ECO:0000256" key="4">
    <source>
        <dbReference type="ARBA" id="ARBA00022729"/>
    </source>
</evidence>
<dbReference type="PROSITE" id="PS51115">
    <property type="entry name" value="LAMININ_IVA"/>
    <property type="match status" value="2"/>
</dbReference>
<dbReference type="FunFam" id="2.10.25.10:FF:000209">
    <property type="entry name" value="Laminin subunit alpha 5"/>
    <property type="match status" value="1"/>
</dbReference>
<dbReference type="SMART" id="SM00181">
    <property type="entry name" value="EGF"/>
    <property type="match status" value="9"/>
</dbReference>
<evidence type="ECO:0000256" key="11">
    <source>
        <dbReference type="ARBA" id="ARBA00023292"/>
    </source>
</evidence>
<dbReference type="FunFam" id="2.10.25.10:FF:000074">
    <property type="entry name" value="Laminin subunit alpha"/>
    <property type="match status" value="2"/>
</dbReference>
<dbReference type="SMART" id="SM00136">
    <property type="entry name" value="LamNT"/>
    <property type="match status" value="1"/>
</dbReference>
<evidence type="ECO:0000256" key="14">
    <source>
        <dbReference type="SAM" id="Coils"/>
    </source>
</evidence>
<dbReference type="GO" id="GO:0005201">
    <property type="term" value="F:extracellular matrix structural constituent"/>
    <property type="evidence" value="ECO:0007669"/>
    <property type="project" value="TreeGrafter"/>
</dbReference>
<dbReference type="InterPro" id="IPR000742">
    <property type="entry name" value="EGF"/>
</dbReference>
<dbReference type="GO" id="GO:0009888">
    <property type="term" value="P:tissue development"/>
    <property type="evidence" value="ECO:0007669"/>
    <property type="project" value="TreeGrafter"/>
</dbReference>
<feature type="disulfide bond" evidence="13">
    <location>
        <begin position="486"/>
        <end position="495"/>
    </location>
</feature>
<feature type="disulfide bond" evidence="13">
    <location>
        <begin position="1621"/>
        <end position="1633"/>
    </location>
</feature>
<feature type="disulfide bond" evidence="13">
    <location>
        <begin position="896"/>
        <end position="905"/>
    </location>
</feature>
<dbReference type="InterPro" id="IPR002049">
    <property type="entry name" value="LE_dom"/>
</dbReference>
<dbReference type="RefSeq" id="XP_031780074.1">
    <property type="nucleotide sequence ID" value="XM_031924214.2"/>
</dbReference>
<keyword evidence="3" id="KW-0272">Extracellular matrix</keyword>
<evidence type="ECO:0000256" key="8">
    <source>
        <dbReference type="ARBA" id="ARBA00023054"/>
    </source>
</evidence>
<feature type="domain" description="Laminin G" evidence="17">
    <location>
        <begin position="2442"/>
        <end position="2629"/>
    </location>
</feature>
<comment type="caution">
    <text evidence="13">Lacks conserved residue(s) required for the propagation of feature annotation.</text>
</comment>
<feature type="domain" description="Laminin EGF-like" evidence="18">
    <location>
        <begin position="467"/>
        <end position="515"/>
    </location>
</feature>
<dbReference type="FunFam" id="2.10.25.10:FF:000242">
    <property type="entry name" value="Laminin subunit alpha 1"/>
    <property type="match status" value="1"/>
</dbReference>
<dbReference type="FunFam" id="2.10.25.10:FF:000069">
    <property type="entry name" value="Laminin subunit alpha 1"/>
    <property type="match status" value="1"/>
</dbReference>
<name>A0A7M7QT11_NASVI</name>
<feature type="domain" description="Laminin IV type A" evidence="19">
    <location>
        <begin position="1289"/>
        <end position="1476"/>
    </location>
</feature>
<feature type="region of interest" description="Disordered" evidence="15">
    <location>
        <begin position="2065"/>
        <end position="2086"/>
    </location>
</feature>
<feature type="domain" description="Laminin EGF-like" evidence="18">
    <location>
        <begin position="1067"/>
        <end position="1114"/>
    </location>
</feature>
<dbReference type="FunFam" id="2.10.25.10:FF:000407">
    <property type="entry name" value="Laminin subunit alpha-3"/>
    <property type="match status" value="1"/>
</dbReference>
<dbReference type="Proteomes" id="UP000002358">
    <property type="component" value="Chromosome 2"/>
</dbReference>
<dbReference type="GO" id="GO:0007155">
    <property type="term" value="P:cell adhesion"/>
    <property type="evidence" value="ECO:0007669"/>
    <property type="project" value="UniProtKB-KW"/>
</dbReference>
<dbReference type="Pfam" id="PF00052">
    <property type="entry name" value="Laminin_B"/>
    <property type="match status" value="2"/>
</dbReference>
<feature type="disulfide bond" evidence="13">
    <location>
        <begin position="786"/>
        <end position="795"/>
    </location>
</feature>
<keyword evidence="10" id="KW-0325">Glycoprotein</keyword>
<evidence type="ECO:0000256" key="7">
    <source>
        <dbReference type="ARBA" id="ARBA00022889"/>
    </source>
</evidence>
<keyword evidence="4 16" id="KW-0732">Signal</keyword>
<dbReference type="PROSITE" id="PS50025">
    <property type="entry name" value="LAM_G_DOMAIN"/>
    <property type="match status" value="5"/>
</dbReference>
<dbReference type="Gene3D" id="2.60.120.260">
    <property type="entry name" value="Galactose-binding domain-like"/>
    <property type="match status" value="1"/>
</dbReference>
<evidence type="ECO:0000256" key="9">
    <source>
        <dbReference type="ARBA" id="ARBA00023157"/>
    </source>
</evidence>
<feature type="disulfide bond" evidence="13">
    <location>
        <begin position="1623"/>
        <end position="1640"/>
    </location>
</feature>
<feature type="domain" description="Laminin EGF-like" evidence="18">
    <location>
        <begin position="1018"/>
        <end position="1066"/>
    </location>
</feature>
<comment type="subcellular location">
    <subcellularLocation>
        <location evidence="1">Secreted</location>
        <location evidence="1">Extracellular space</location>
        <location evidence="1">Extracellular matrix</location>
        <location evidence="1">Basement membrane</location>
    </subcellularLocation>
</comment>
<keyword evidence="8 14" id="KW-0175">Coiled coil</keyword>
<dbReference type="Pfam" id="PF00055">
    <property type="entry name" value="Laminin_N"/>
    <property type="match status" value="1"/>
</dbReference>
<dbReference type="SMART" id="SM00281">
    <property type="entry name" value="LamB"/>
    <property type="match status" value="2"/>
</dbReference>
<evidence type="ECO:0000259" key="18">
    <source>
        <dbReference type="PROSITE" id="PS50027"/>
    </source>
</evidence>
<feature type="coiled-coil region" evidence="14">
    <location>
        <begin position="2105"/>
        <end position="2139"/>
    </location>
</feature>
<dbReference type="InterPro" id="IPR050440">
    <property type="entry name" value="Laminin/Netrin_ECM"/>
</dbReference>
<evidence type="ECO:0000313" key="22">
    <source>
        <dbReference type="Proteomes" id="UP000002358"/>
    </source>
</evidence>
<feature type="domain" description="Laminin EGF-like" evidence="18">
    <location>
        <begin position="1621"/>
        <end position="1668"/>
    </location>
</feature>
<dbReference type="SUPFAM" id="SSF57196">
    <property type="entry name" value="EGF/Laminin"/>
    <property type="match status" value="13"/>
</dbReference>
<dbReference type="CDD" id="cd00055">
    <property type="entry name" value="EGF_Lam"/>
    <property type="match status" value="16"/>
</dbReference>
<evidence type="ECO:0000259" key="19">
    <source>
        <dbReference type="PROSITE" id="PS51115"/>
    </source>
</evidence>
<feature type="disulfide bond" evidence="13">
    <location>
        <begin position="945"/>
        <end position="954"/>
    </location>
</feature>
<dbReference type="Gene3D" id="2.60.120.200">
    <property type="match status" value="5"/>
</dbReference>
<dbReference type="PROSITE" id="PS50027">
    <property type="entry name" value="EGF_LAM_2"/>
    <property type="match status" value="13"/>
</dbReference>
<dbReference type="GO" id="GO:0007411">
    <property type="term" value="P:axon guidance"/>
    <property type="evidence" value="ECO:0007669"/>
    <property type="project" value="TreeGrafter"/>
</dbReference>
<feature type="disulfide bond" evidence="13">
    <location>
        <begin position="1642"/>
        <end position="1651"/>
    </location>
</feature>
<keyword evidence="2" id="KW-0964">Secreted</keyword>
<keyword evidence="5" id="KW-0677">Repeat</keyword>
<keyword evidence="9 13" id="KW-1015">Disulfide bond</keyword>
<dbReference type="InterPro" id="IPR008211">
    <property type="entry name" value="Laminin_N"/>
</dbReference>
<feature type="domain" description="Laminin G" evidence="17">
    <location>
        <begin position="3040"/>
        <end position="3220"/>
    </location>
</feature>
<proteinExistence type="predicted"/>
<keyword evidence="6" id="KW-0084">Basement membrane</keyword>
<dbReference type="GO" id="GO:0005604">
    <property type="term" value="C:basement membrane"/>
    <property type="evidence" value="ECO:0007669"/>
    <property type="project" value="UniProtKB-SubCell"/>
</dbReference>
<dbReference type="FunFam" id="2.10.25.10:FF:000090">
    <property type="entry name" value="laminin subunit alpha"/>
    <property type="match status" value="1"/>
</dbReference>
<dbReference type="PANTHER" id="PTHR10574:SF428">
    <property type="entry name" value="LAMININ SUBUNIT ALPHA-1-LIKE PROTEIN"/>
    <property type="match status" value="1"/>
</dbReference>
<dbReference type="SMART" id="SM00282">
    <property type="entry name" value="LamG"/>
    <property type="match status" value="5"/>
</dbReference>
<feature type="disulfide bond" evidence="13">
    <location>
        <begin position="1162"/>
        <end position="1174"/>
    </location>
</feature>
<feature type="domain" description="Laminin G" evidence="17">
    <location>
        <begin position="2863"/>
        <end position="3035"/>
    </location>
</feature>
<dbReference type="PRINTS" id="PR00011">
    <property type="entry name" value="EGFLAMININ"/>
</dbReference>
<feature type="domain" description="Laminin N-terminal" evidence="20">
    <location>
        <begin position="54"/>
        <end position="285"/>
    </location>
</feature>
<keyword evidence="22" id="KW-1185">Reference proteome</keyword>
<feature type="disulfide bond" evidence="13">
    <location>
        <begin position="991"/>
        <end position="1000"/>
    </location>
</feature>
<evidence type="ECO:0000259" key="17">
    <source>
        <dbReference type="PROSITE" id="PS50025"/>
    </source>
</evidence>
<dbReference type="InterPro" id="IPR056863">
    <property type="entry name" value="LMN_ATRN_NET-like_EGF"/>
</dbReference>
<feature type="disulfide bond" evidence="13">
    <location>
        <begin position="1538"/>
        <end position="1547"/>
    </location>
</feature>
<feature type="chain" id="PRO_5036207789" description="Laminin subunit alpha-2" evidence="16">
    <location>
        <begin position="35"/>
        <end position="3223"/>
    </location>
</feature>
<dbReference type="EnsemblMetazoa" id="XM_031924214">
    <property type="protein sequence ID" value="XP_031780074"/>
    <property type="gene ID" value="LOC100118105"/>
</dbReference>
<dbReference type="FunFam" id="2.10.25.10:FF:000130">
    <property type="entry name" value="Laminin subunit beta 1"/>
    <property type="match status" value="1"/>
</dbReference>
<dbReference type="FunFam" id="2.10.25.10:FF:000561">
    <property type="entry name" value="Wing blister, isoform B"/>
    <property type="match status" value="1"/>
</dbReference>
<reference evidence="21" key="1">
    <citation type="submission" date="2021-01" db="UniProtKB">
        <authorList>
            <consortium name="EnsemblMetazoa"/>
        </authorList>
    </citation>
    <scope>IDENTIFICATION</scope>
</reference>
<organism evidence="21 22">
    <name type="scientific">Nasonia vitripennis</name>
    <name type="common">Parasitic wasp</name>
    <dbReference type="NCBI Taxonomy" id="7425"/>
    <lineage>
        <taxon>Eukaryota</taxon>
        <taxon>Metazoa</taxon>
        <taxon>Ecdysozoa</taxon>
        <taxon>Arthropoda</taxon>
        <taxon>Hexapoda</taxon>
        <taxon>Insecta</taxon>
        <taxon>Pterygota</taxon>
        <taxon>Neoptera</taxon>
        <taxon>Endopterygota</taxon>
        <taxon>Hymenoptera</taxon>
        <taxon>Apocrita</taxon>
        <taxon>Proctotrupomorpha</taxon>
        <taxon>Chalcidoidea</taxon>
        <taxon>Pteromalidae</taxon>
        <taxon>Pteromalinae</taxon>
        <taxon>Nasonia</taxon>
    </lineage>
</organism>
<feature type="domain" description="Laminin EGF-like" evidence="18">
    <location>
        <begin position="1566"/>
        <end position="1620"/>
    </location>
</feature>
<feature type="disulfide bond" evidence="13">
    <location>
        <begin position="1228"/>
        <end position="1237"/>
    </location>
</feature>
<evidence type="ECO:0000256" key="10">
    <source>
        <dbReference type="ARBA" id="ARBA00023180"/>
    </source>
</evidence>
<feature type="domain" description="Laminin EGF-like" evidence="18">
    <location>
        <begin position="879"/>
        <end position="923"/>
    </location>
</feature>
<dbReference type="SMR" id="A0A7M7QT11"/>
<feature type="domain" description="Laminin EGF-like" evidence="18">
    <location>
        <begin position="971"/>
        <end position="1017"/>
    </location>
</feature>
<feature type="disulfide bond" evidence="13">
    <location>
        <begin position="926"/>
        <end position="943"/>
    </location>
</feature>
<evidence type="ECO:0000256" key="15">
    <source>
        <dbReference type="SAM" id="MobiDB-lite"/>
    </source>
</evidence>
<keyword evidence="11 13" id="KW-0424">Laminin EGF-like domain</keyword>
<feature type="disulfide bond" evidence="13">
    <location>
        <begin position="1183"/>
        <end position="1192"/>
    </location>
</feature>
<dbReference type="EnsemblMetazoa" id="XM_032597531">
    <property type="protein sequence ID" value="XP_032453422"/>
    <property type="gene ID" value="LOC100118105"/>
</dbReference>
<dbReference type="SUPFAM" id="SSF49899">
    <property type="entry name" value="Concanavalin A-like lectins/glucanases"/>
    <property type="match status" value="5"/>
</dbReference>
<evidence type="ECO:0000256" key="5">
    <source>
        <dbReference type="ARBA" id="ARBA00022737"/>
    </source>
</evidence>
<feature type="domain" description="Laminin G" evidence="17">
    <location>
        <begin position="2634"/>
        <end position="2851"/>
    </location>
</feature>
<feature type="disulfide bond" evidence="13">
    <location>
        <begin position="924"/>
        <end position="936"/>
    </location>
</feature>
<feature type="domain" description="Laminin EGF-like" evidence="18">
    <location>
        <begin position="1519"/>
        <end position="1565"/>
    </location>
</feature>
<evidence type="ECO:0000256" key="6">
    <source>
        <dbReference type="ARBA" id="ARBA00022869"/>
    </source>
</evidence>
<evidence type="ECO:0000313" key="21">
    <source>
        <dbReference type="EnsemblMetazoa" id="XP_032453422"/>
    </source>
</evidence>
<dbReference type="Pfam" id="PF00053">
    <property type="entry name" value="EGF_laminin"/>
    <property type="match status" value="13"/>
</dbReference>
<feature type="domain" description="Laminin EGF-like" evidence="18">
    <location>
        <begin position="1208"/>
        <end position="1257"/>
    </location>
</feature>
<dbReference type="InterPro" id="IPR013320">
    <property type="entry name" value="ConA-like_dom_sf"/>
</dbReference>
<feature type="disulfide bond" evidence="13">
    <location>
        <begin position="1039"/>
        <end position="1048"/>
    </location>
</feature>
<sequence>MTGAAASRRGGAAAAAAMLLLLLLLAVPWKQALAARGIKHQLKQGQYGMSKSLKNGGLFPSVFNVAAKAEISVNATCGDDGPETFCKPAESSRCAVCDSRSPDPHKRHNINQALDSSPSRWWQSPSLARGDRFEYVTVVLDLKQRYQIEYVIVKAANSPRPAAWILERSIDGEKYQAWQYYAPTDEECWTRYSMPPVLGKPSYTQDDEVICTSFYSRQTPMENGEIHTQLVNGRPGALNHTQTIQEFTEARYVRLRLQGLRRRGEAVVDKRRAFYSIREINIGGRCLCSGHSSRCRIDLPHKRQECECERHTCGETCDSCCPMYNQVPWQPGTSGKGFHCEKCNCNGHATACRYDHQVAEMKLSMDIRGKYRGGGVCLNCSDYTTGINCEKCEAGYYRPNGIPPDDPEPCVPCDCHPRGSTGLCIPDDSFTSLGKVSGACECRLGYSGHKCDQCAAGYRQFPDCVPCPCDARGILPSHDCEGDCLCKAHVTGEYCDQCKPGYFALARNHIEGCLPCFCSGQSDECRLAKISLSMVSTLAGWQVSDINGSRAVSPSLQGEHGWPTIAAFEVEYRSPYWLAPKIYAGNHLSSYGSNLTFLVSWIVMRGDTSGKPTSEPDVVLIGKNGMRIAYGEDTHMGQQAEITVPILEHGWFHVQVSPEIIDGVTRFRRTDYRGDPVTRQQMLEILADVEHLLFRAQFHTEQIEGSLKSAILPVGQVLMDDGENSLVEMCSCPVGYTGLSCEQCDWGYVKVPINSTDHHTGHKCVKCDCNGHAGSCDLMMGECSTCEHHTIGPKCDRCTVGYFGDATRGTPEDCHRCACPLDIPTNNFSPSCQLDDPYDSEGDYVCTQCPLGYTGDHCETCDIGFFGDPLTPGRTCEPCPCFGGPCDQDTGRCLECRGNTEGWKCEKCKEAHYGNPADLNCLPCACDPLGSTSTLCESRTGQCTCRPLFDGRDCSLCIEGYGNVTAGCIECDCGIGAEDVQCDPVSGLCSCSPGAVGPRCDHCDIDHYGLSFDGCSACACSPLGSFSSSCDLVSGQCQCRPNVIGRQCDRCLPEYWGLSTGAGCSACNCDPTGSHNASCLEASGQCHCKPGVGGSRCETCLPGYYGFSRNGCQLCEPCNRPGHICEQLTGRCSCPALSLGERCDRCRPGSYDFRPGLGCRACGCSAAGSRKQQCAPSDGQCPCREGFAGRQCDRCAPGHYDYPRCKPCNCDVNGSLGECDDSSGQCPCKPNVLGRRCNQCDEGTFGLSADNPKGCTECFCFGRSTECRQAGLSWGQRRLLRPRVLYVNDTVNEVVLTNYGSSIVLPYFNSGLNKTNTLYVVPGTDGDVTLPVNYYRECPVYWQLPDTFLSDKIVSYGGSLRFTTITEGGYVLRSGHRFPLVQLQGNGIVLEYYPANSNNESCYVVKMHETGWQLKNRADVKVSRELMMIVLQNLQYIFVKASDYTDFSRATLLEASLDAAVLTATHSPPVATSVEQCDCPEEYTGTSCQDPNRGYYRWRDTNVTSSSGYHELIGRARQCQCNGRSEICDRETGHCLDCRDNTAGVFCELCAESYYGDPNFGGCRECPCPQTDKKFSNTCIVRADNQVVCVCKPGYAGTRCERCSYGYYGYPSTPGGSCTPCKCNAAGSASDECDTETGQCNCKPGSTGRDCSQCTQERHVFIGQNCMSCNDNCTGILLDDMDDMKYNLINATTHISTGYIAPPWEELANMDDNVTMLFEELAIRRQIEDRLKHIPWNNYKDLSKQAESLLSDVIGLANDARSIKSQSGDISNNVYSLKMELEGLRNELNGTIMELAYYGNDDKKVEIKKVLKEAKKLLNEMKLDLPKRTKTFQVLINECTEYVEWLNDLVDSMEPFEKVKESAHNYSLKLKDTMKNMETTMETMFTYDTLYNEVNMTYEILSYQQEGIDEMNSEIKDSLEEGSTLVDEARGCIVDSENNILDIPDLRNKLAQSTNNLATKEGILHRLNYEYKNKYVNPAIAHAQNLSDYVDQYVGLFSETRAQAANPLKASQAYKNIVDGLTEAKQAAQEANEILDDVTDKVFPQGPDGDSLLDDALEIGLRSSDQLERTRSHSSPIMHARGQLESQKQSVAGLKDSLNSTGNKDNQINVKLRELQSDNRNLQDRLNDILNENMETANSIADTRQLIEDYQQGISDVLVPKLQDLKNKDDSSISLASEKLAEAQSIIKLADAKLTSMATASIKRQMEFDKFNGTMSAKLKMLKDKIAEARNTADGIRVSMKSAEGKKCTRSYRLTDLQPSETTSILMTLAIPHYQREGLLFYLASSNNDDFVAVEMFERRIRFVWNVGGGTGVVTHPEVLDAGDPRTDETLWYRIEAERVRHIGKLTVSKQLTRSSKYAPVVNHTSAEFGRFDITTMDRVWIGGLPELQIKPPELLASNGLPGCVHQVHLDGRPIGLWNFISTAPDNACQPCVEGVEKISNDISYSFNGEGYAVRSRVISGPYNKYIFGVSINFRTFDENALLFLAIDPEKPDGYIVIFLHEGRVILHIVYGGNVSFEMSSTFRYNTGNWTKVDAFRQFQNRKNIEKCSLSVDGENEKKIGSPTPQPRKEDIPDLSNAKYFIGGVPPSFGIDGFVLPTQISFLGCMSNINVGEGYDPMAEQYFGIESGCRNKPMTIVGFHGDGYLELPGVQLRKKESSISFSFRTLQSNAMLLLSTFQGPEERLFGIPDQELIKDNYYSIAVIDGRVQVRLNNGKGELLLQTNGTFNDGKYHTVMVIKKRKEIVLRIDDAYQTNDKLVTGVAIKAPQFGGLYLGGLPALINNTKMVATNTPLSGAMKNVIVDDNKVLKFDDAVSFEHAYIGRQGPSIGKDPPVYSLSASLSRGLSTQPEGCQKIPYYSLEPGALKFGDKPQSHTQLYLNFENFWLQKKVIEFDFRTYYPNGLLFITPGMRQKNYLMVAIRDGQLVLIIKSKQRKEILFKTPFNDGNWHHVTIGHSIRKLTMVVDSQAPGKVKVPKKIGLTNVMYIGGIPESGTPLPDNVVAKLETLKGCIRGLKVNGNVYDMVGSTSRPYNVGQCFPNVESGAYFQDEAYAVYKKNFELGAILELQLEFRTSELTGVLLSITAPEGSPSLSLELHNGKVVLSSNMGDDQALYVEQEFSNPYTICDNMWHRIQAIYNDKELALKVDDLDQKYGLPVNNEGHFMGSAITNSLYIGGIPASAPKGTLITRDHFNGCIRNVMIGGERRDWIDMAELHNIHLNSCPVQ</sequence>
<dbReference type="OrthoDB" id="8545473at2759"/>
<feature type="domain" description="Laminin G" evidence="17">
    <location>
        <begin position="2242"/>
        <end position="2432"/>
    </location>
</feature>
<feature type="disulfide bond" evidence="13">
    <location>
        <begin position="1591"/>
        <end position="1600"/>
    </location>
</feature>
<feature type="domain" description="Laminin IV type A" evidence="19">
    <location>
        <begin position="536"/>
        <end position="729"/>
    </location>
</feature>
<dbReference type="CTD" id="43946"/>
<feature type="disulfide bond" evidence="13">
    <location>
        <begin position="442"/>
        <end position="451"/>
    </location>
</feature>
<evidence type="ECO:0000256" key="13">
    <source>
        <dbReference type="PROSITE-ProRule" id="PRU00460"/>
    </source>
</evidence>
<evidence type="ECO:0000256" key="12">
    <source>
        <dbReference type="PROSITE-ProRule" id="PRU00122"/>
    </source>
</evidence>
<evidence type="ECO:0000256" key="2">
    <source>
        <dbReference type="ARBA" id="ARBA00022525"/>
    </source>
</evidence>
<feature type="domain" description="Laminin EGF-like" evidence="18">
    <location>
        <begin position="1162"/>
        <end position="1207"/>
    </location>
</feature>
<dbReference type="GeneID" id="100118105"/>
<keyword evidence="7" id="KW-0130">Cell adhesion</keyword>
<accession>A0A7M7QT11</accession>
<dbReference type="FunCoup" id="A0A7M7QT11">
    <property type="interactions" value="19"/>
</dbReference>
<dbReference type="CDD" id="cd00110">
    <property type="entry name" value="LamG"/>
    <property type="match status" value="5"/>
</dbReference>
<feature type="signal peptide" evidence="16">
    <location>
        <begin position="1"/>
        <end position="34"/>
    </location>
</feature>
<dbReference type="FunFam" id="2.10.25.10:FF:000065">
    <property type="entry name" value="Laminin subunit beta 1"/>
    <property type="match status" value="1"/>
</dbReference>
<dbReference type="Pfam" id="PF00054">
    <property type="entry name" value="Laminin_G_1"/>
    <property type="match status" value="2"/>
</dbReference>
<dbReference type="RefSeq" id="XP_032453422.1">
    <property type="nucleotide sequence ID" value="XM_032597531.1"/>
</dbReference>
<evidence type="ECO:0000256" key="1">
    <source>
        <dbReference type="ARBA" id="ARBA00004302"/>
    </source>
</evidence>
<evidence type="ECO:0000256" key="3">
    <source>
        <dbReference type="ARBA" id="ARBA00022530"/>
    </source>
</evidence>
<dbReference type="FunFam" id="2.10.25.10:FF:000106">
    <property type="entry name" value="Heparan sulfate proteoglycan 2"/>
    <property type="match status" value="1"/>
</dbReference>
<evidence type="ECO:0000256" key="16">
    <source>
        <dbReference type="SAM" id="SignalP"/>
    </source>
</evidence>
<dbReference type="Pfam" id="PF02210">
    <property type="entry name" value="Laminin_G_2"/>
    <property type="match status" value="3"/>
</dbReference>
<feature type="domain" description="Laminin EGF-like" evidence="18">
    <location>
        <begin position="924"/>
        <end position="970"/>
    </location>
</feature>
<feature type="disulfide bond" evidence="13">
    <location>
        <begin position="1088"/>
        <end position="1097"/>
    </location>
</feature>
<dbReference type="Pfam" id="PF24973">
    <property type="entry name" value="EGF_LMN_ATRN"/>
    <property type="match status" value="2"/>
</dbReference>
<feature type="disulfide bond" evidence="12">
    <location>
        <begin position="3193"/>
        <end position="3220"/>
    </location>
</feature>
<feature type="domain" description="Laminin EGF-like" evidence="18">
    <location>
        <begin position="413"/>
        <end position="466"/>
    </location>
</feature>
<dbReference type="PROSITE" id="PS51117">
    <property type="entry name" value="LAMININ_NTER"/>
    <property type="match status" value="1"/>
</dbReference>
<feature type="disulfide bond" evidence="13">
    <location>
        <begin position="1067"/>
        <end position="1079"/>
    </location>
</feature>
<dbReference type="PROSITE" id="PS00022">
    <property type="entry name" value="EGF_1"/>
    <property type="match status" value="1"/>
</dbReference>
<feature type="disulfide bond" evidence="13">
    <location>
        <begin position="1069"/>
        <end position="1086"/>
    </location>
</feature>